<protein>
    <submittedName>
        <fullName evidence="2">Uncharacterized protein</fullName>
    </submittedName>
</protein>
<name>A0A512IHX9_9MICC</name>
<dbReference type="STRING" id="388357.GCA_001580365_03828"/>
<accession>A0A512IHX9</accession>
<evidence type="ECO:0000256" key="1">
    <source>
        <dbReference type="SAM" id="MobiDB-lite"/>
    </source>
</evidence>
<proteinExistence type="predicted"/>
<reference evidence="2 3" key="1">
    <citation type="submission" date="2019-07" db="EMBL/GenBank/DDBJ databases">
        <title>Whole genome shotgun sequence of Kocuria turfanensis NBRC 107627.</title>
        <authorList>
            <person name="Hosoyama A."/>
            <person name="Uohara A."/>
            <person name="Ohji S."/>
            <person name="Ichikawa N."/>
        </authorList>
    </citation>
    <scope>NUCLEOTIDE SEQUENCE [LARGE SCALE GENOMIC DNA]</scope>
    <source>
        <strain evidence="2 3">NBRC 107627</strain>
    </source>
</reference>
<dbReference type="EMBL" id="BJZS01000118">
    <property type="protein sequence ID" value="GEO97315.1"/>
    <property type="molecule type" value="Genomic_DNA"/>
</dbReference>
<feature type="region of interest" description="Disordered" evidence="1">
    <location>
        <begin position="1"/>
        <end position="58"/>
    </location>
</feature>
<organism evidence="2 3">
    <name type="scientific">Kocuria turfanensis</name>
    <dbReference type="NCBI Taxonomy" id="388357"/>
    <lineage>
        <taxon>Bacteria</taxon>
        <taxon>Bacillati</taxon>
        <taxon>Actinomycetota</taxon>
        <taxon>Actinomycetes</taxon>
        <taxon>Micrococcales</taxon>
        <taxon>Micrococcaceae</taxon>
        <taxon>Kocuria</taxon>
    </lineage>
</organism>
<dbReference type="AlphaFoldDB" id="A0A512IHX9"/>
<gene>
    <name evidence="2" type="ORF">KTU01_34380</name>
</gene>
<evidence type="ECO:0000313" key="3">
    <source>
        <dbReference type="Proteomes" id="UP000321103"/>
    </source>
</evidence>
<comment type="caution">
    <text evidence="2">The sequence shown here is derived from an EMBL/GenBank/DDBJ whole genome shotgun (WGS) entry which is preliminary data.</text>
</comment>
<dbReference type="Proteomes" id="UP000321103">
    <property type="component" value="Unassembled WGS sequence"/>
</dbReference>
<evidence type="ECO:0000313" key="2">
    <source>
        <dbReference type="EMBL" id="GEO97315.1"/>
    </source>
</evidence>
<feature type="compositionally biased region" description="Polar residues" evidence="1">
    <location>
        <begin position="39"/>
        <end position="50"/>
    </location>
</feature>
<sequence>MPTQHAPKASRRRRSGADPIAPTALEHEKPAPTPEPAHQSETQPQRTSTAEQRDRLRVTVPKPLLTELKRAYVIDAGPGVSWSDWITGLLSTSLDDLHTKYGVEEFTGPGVLSPGRPRSQ</sequence>
<keyword evidence="3" id="KW-1185">Reference proteome</keyword>